<keyword evidence="2" id="KW-1185">Reference proteome</keyword>
<proteinExistence type="predicted"/>
<organism evidence="1 2">
    <name type="scientific">Tannerella sp. oral taxon BU063 isolate Cell 6/7/9</name>
    <dbReference type="NCBI Taxonomy" id="1411021"/>
    <lineage>
        <taxon>Bacteria</taxon>
        <taxon>Pseudomonadati</taxon>
        <taxon>Bacteroidota</taxon>
        <taxon>Bacteroidia</taxon>
        <taxon>Bacteroidales</taxon>
        <taxon>Tannerellaceae</taxon>
        <taxon>Tannerella</taxon>
    </lineage>
</organism>
<protein>
    <submittedName>
        <fullName evidence="1">Uncharacterized protein</fullName>
    </submittedName>
</protein>
<comment type="caution">
    <text evidence="1">The sequence shown here is derived from an EMBL/GenBank/DDBJ whole genome shotgun (WGS) entry which is preliminary data.</text>
</comment>
<dbReference type="EMBL" id="AYYD01001247">
    <property type="protein sequence ID" value="ETK07848.1"/>
    <property type="molecule type" value="Genomic_DNA"/>
</dbReference>
<name>W2CLD2_9BACT</name>
<accession>W2CLD2</accession>
<dbReference type="Proteomes" id="UP000018874">
    <property type="component" value="Unassembled WGS sequence"/>
</dbReference>
<dbReference type="AlphaFoldDB" id="W2CLD2"/>
<evidence type="ECO:0000313" key="2">
    <source>
        <dbReference type="Proteomes" id="UP000018874"/>
    </source>
</evidence>
<sequence length="55" mass="6161">MPILCVKTTIFVSLSMQGSAEVFLMTLKASPKSLARTKSLFVFASDFWYSSMIFC</sequence>
<reference evidence="1 2" key="1">
    <citation type="submission" date="2013-11" db="EMBL/GenBank/DDBJ databases">
        <title>Single cell genomics of uncultured Tannerella BU063 (oral taxon 286).</title>
        <authorList>
            <person name="Beall C.J."/>
            <person name="Campbell A.G."/>
            <person name="Griffen A.L."/>
            <person name="Podar M."/>
            <person name="Leys E.J."/>
        </authorList>
    </citation>
    <scope>NUCLEOTIDE SEQUENCE [LARGE SCALE GENOMIC DNA]</scope>
    <source>
        <strain evidence="1">Cell 6/7/9</strain>
    </source>
</reference>
<evidence type="ECO:0000313" key="1">
    <source>
        <dbReference type="EMBL" id="ETK07848.1"/>
    </source>
</evidence>
<gene>
    <name evidence="1" type="ORF">T231_15315</name>
</gene>